<evidence type="ECO:0000259" key="9">
    <source>
        <dbReference type="PROSITE" id="PS50893"/>
    </source>
</evidence>
<evidence type="ECO:0000313" key="11">
    <source>
        <dbReference type="EMBL" id="GMT23290.1"/>
    </source>
</evidence>
<feature type="region of interest" description="Disordered" evidence="7">
    <location>
        <begin position="1"/>
        <end position="22"/>
    </location>
</feature>
<keyword evidence="5 8" id="KW-1133">Transmembrane helix</keyword>
<accession>A0AAV5VXT0</accession>
<dbReference type="SMART" id="SM00382">
    <property type="entry name" value="AAA"/>
    <property type="match status" value="1"/>
</dbReference>
<dbReference type="InterPro" id="IPR003593">
    <property type="entry name" value="AAA+_ATPase"/>
</dbReference>
<dbReference type="PROSITE" id="PS00211">
    <property type="entry name" value="ABC_TRANSPORTER_1"/>
    <property type="match status" value="1"/>
</dbReference>
<evidence type="ECO:0000256" key="5">
    <source>
        <dbReference type="ARBA" id="ARBA00022989"/>
    </source>
</evidence>
<feature type="non-terminal residue" evidence="11">
    <location>
        <position position="1"/>
    </location>
</feature>
<feature type="domain" description="ABC transmembrane type-1" evidence="10">
    <location>
        <begin position="47"/>
        <end position="327"/>
    </location>
</feature>
<feature type="transmembrane region" description="Helical" evidence="8">
    <location>
        <begin position="186"/>
        <end position="205"/>
    </location>
</feature>
<dbReference type="CDD" id="cd03249">
    <property type="entry name" value="ABC_MTABC3_MDL1_MDL2"/>
    <property type="match status" value="1"/>
</dbReference>
<keyword evidence="4" id="KW-0067">ATP-binding</keyword>
<dbReference type="InterPro" id="IPR027417">
    <property type="entry name" value="P-loop_NTPase"/>
</dbReference>
<dbReference type="Proteomes" id="UP001432322">
    <property type="component" value="Unassembled WGS sequence"/>
</dbReference>
<gene>
    <name evidence="11" type="ORF">PFISCL1PPCAC_14587</name>
</gene>
<evidence type="ECO:0000256" key="3">
    <source>
        <dbReference type="ARBA" id="ARBA00022741"/>
    </source>
</evidence>
<evidence type="ECO:0000256" key="8">
    <source>
        <dbReference type="SAM" id="Phobius"/>
    </source>
</evidence>
<feature type="transmembrane region" description="Helical" evidence="8">
    <location>
        <begin position="81"/>
        <end position="109"/>
    </location>
</feature>
<dbReference type="EMBL" id="BTSY01000004">
    <property type="protein sequence ID" value="GMT23290.1"/>
    <property type="molecule type" value="Genomic_DNA"/>
</dbReference>
<dbReference type="SUPFAM" id="SSF90123">
    <property type="entry name" value="ABC transporter transmembrane region"/>
    <property type="match status" value="1"/>
</dbReference>
<dbReference type="Gene3D" id="3.40.50.300">
    <property type="entry name" value="P-loop containing nucleotide triphosphate hydrolases"/>
    <property type="match status" value="1"/>
</dbReference>
<keyword evidence="6 8" id="KW-0472">Membrane</keyword>
<reference evidence="11" key="1">
    <citation type="submission" date="2023-10" db="EMBL/GenBank/DDBJ databases">
        <title>Genome assembly of Pristionchus species.</title>
        <authorList>
            <person name="Yoshida K."/>
            <person name="Sommer R.J."/>
        </authorList>
    </citation>
    <scope>NUCLEOTIDE SEQUENCE</scope>
    <source>
        <strain evidence="11">RS5133</strain>
    </source>
</reference>
<dbReference type="InterPro" id="IPR017871">
    <property type="entry name" value="ABC_transporter-like_CS"/>
</dbReference>
<comment type="caution">
    <text evidence="11">The sequence shown here is derived from an EMBL/GenBank/DDBJ whole genome shotgun (WGS) entry which is preliminary data.</text>
</comment>
<dbReference type="GO" id="GO:0016887">
    <property type="term" value="F:ATP hydrolysis activity"/>
    <property type="evidence" value="ECO:0007669"/>
    <property type="project" value="InterPro"/>
</dbReference>
<keyword evidence="12" id="KW-1185">Reference proteome</keyword>
<dbReference type="CDD" id="cd18572">
    <property type="entry name" value="ABC_6TM_TAP"/>
    <property type="match status" value="1"/>
</dbReference>
<dbReference type="Gene3D" id="1.20.1560.10">
    <property type="entry name" value="ABC transporter type 1, transmembrane domain"/>
    <property type="match status" value="2"/>
</dbReference>
<sequence>QCNVFRSVEGSEPETEESKEKNKRPTWKQIKRLFAYCFIHWHWFLSGLIFLFAYSAVRIFIPYYTGVIISNVVHSKGHYELFKSVGIMAGLTLSSTILGGLRGGCFVYAAALVGKRVRKDLFASLVKQEIAFFDVTKTGDLVSRLTADCSSISDSLSLNINLFARNTVMLLGALFFMFSISWRLSLVTFIAVPLILYVTKVYGVFFDKLGEAMQKTIADANQTAEEVLSTMRTVRSFACENQEAARFDSMLNETLNIGRKKAVATIGNSGMSELSTSAVLVAVLGYGGHLVLTHRLSSESFIAFIFYQVQLGENVMYINMVISAIMTSVGASRKVFDYIERSTKIPNDGECKIDVQGDIKIDNVSFFYPSRPKTTVLKGLSLDIKSGETIALVGPSGGGKSSIVQLVEHFYEPDEGEITVDGVDIRDYDHKHYHQKVALVAQEPVLYDGTVDYNISYGFDGATKEMIIEAAKAANAHNFVMEMEKGYDTKCGERGVQMSGGQKQRIAIARALIRKPSILILDEATSALDNESESLVQEAINKCSVGLGLTVLIIAHRLSTIEKADRIAVIDKGEVVQLGSHSELMEDTNGLYNSLVKRQIMDGV</sequence>
<dbReference type="PANTHER" id="PTHR43394:SF19">
    <property type="entry name" value="ABC TRANSPORTER B FAMILY"/>
    <property type="match status" value="1"/>
</dbReference>
<proteinExistence type="predicted"/>
<dbReference type="InterPro" id="IPR011527">
    <property type="entry name" value="ABC1_TM_dom"/>
</dbReference>
<dbReference type="PANTHER" id="PTHR43394">
    <property type="entry name" value="ATP-DEPENDENT PERMEASE MDL1, MITOCHONDRIAL"/>
    <property type="match status" value="1"/>
</dbReference>
<dbReference type="GO" id="GO:0015421">
    <property type="term" value="F:ABC-type oligopeptide transporter activity"/>
    <property type="evidence" value="ECO:0007669"/>
    <property type="project" value="TreeGrafter"/>
</dbReference>
<evidence type="ECO:0000256" key="1">
    <source>
        <dbReference type="ARBA" id="ARBA00004141"/>
    </source>
</evidence>
<evidence type="ECO:0000259" key="10">
    <source>
        <dbReference type="PROSITE" id="PS50929"/>
    </source>
</evidence>
<dbReference type="PROSITE" id="PS50893">
    <property type="entry name" value="ABC_TRANSPORTER_2"/>
    <property type="match status" value="1"/>
</dbReference>
<organism evidence="11 12">
    <name type="scientific">Pristionchus fissidentatus</name>
    <dbReference type="NCBI Taxonomy" id="1538716"/>
    <lineage>
        <taxon>Eukaryota</taxon>
        <taxon>Metazoa</taxon>
        <taxon>Ecdysozoa</taxon>
        <taxon>Nematoda</taxon>
        <taxon>Chromadorea</taxon>
        <taxon>Rhabditida</taxon>
        <taxon>Rhabditina</taxon>
        <taxon>Diplogasteromorpha</taxon>
        <taxon>Diplogasteroidea</taxon>
        <taxon>Neodiplogasteridae</taxon>
        <taxon>Pristionchus</taxon>
    </lineage>
</organism>
<evidence type="ECO:0000256" key="6">
    <source>
        <dbReference type="ARBA" id="ARBA00023136"/>
    </source>
</evidence>
<evidence type="ECO:0000256" key="4">
    <source>
        <dbReference type="ARBA" id="ARBA00022840"/>
    </source>
</evidence>
<protein>
    <recommendedName>
        <fullName evidence="13">ABC transporter ATP-binding protein</fullName>
    </recommendedName>
</protein>
<dbReference type="PIRSF" id="PIRSF002773">
    <property type="entry name" value="ABC_prm/ATPase_B"/>
    <property type="match status" value="1"/>
</dbReference>
<dbReference type="GO" id="GO:0016020">
    <property type="term" value="C:membrane"/>
    <property type="evidence" value="ECO:0007669"/>
    <property type="project" value="UniProtKB-SubCell"/>
</dbReference>
<dbReference type="GO" id="GO:0005524">
    <property type="term" value="F:ATP binding"/>
    <property type="evidence" value="ECO:0007669"/>
    <property type="project" value="UniProtKB-KW"/>
</dbReference>
<evidence type="ECO:0008006" key="13">
    <source>
        <dbReference type="Google" id="ProtNLM"/>
    </source>
</evidence>
<feature type="transmembrane region" description="Helical" evidence="8">
    <location>
        <begin position="33"/>
        <end position="61"/>
    </location>
</feature>
<feature type="domain" description="ABC transporter" evidence="9">
    <location>
        <begin position="359"/>
        <end position="597"/>
    </location>
</feature>
<name>A0AAV5VXT0_9BILA</name>
<dbReference type="AlphaFoldDB" id="A0AAV5VXT0"/>
<evidence type="ECO:0000256" key="2">
    <source>
        <dbReference type="ARBA" id="ARBA00022692"/>
    </source>
</evidence>
<evidence type="ECO:0000256" key="7">
    <source>
        <dbReference type="SAM" id="MobiDB-lite"/>
    </source>
</evidence>
<comment type="subcellular location">
    <subcellularLocation>
        <location evidence="1">Membrane</location>
        <topology evidence="1">Multi-pass membrane protein</topology>
    </subcellularLocation>
</comment>
<keyword evidence="2 8" id="KW-0812">Transmembrane</keyword>
<dbReference type="InterPro" id="IPR039421">
    <property type="entry name" value="Type_1_exporter"/>
</dbReference>
<keyword evidence="3" id="KW-0547">Nucleotide-binding</keyword>
<dbReference type="InterPro" id="IPR003439">
    <property type="entry name" value="ABC_transporter-like_ATP-bd"/>
</dbReference>
<dbReference type="FunFam" id="1.20.1560.10:FF:000154">
    <property type="entry name" value="HAlF transporter (PGP related)"/>
    <property type="match status" value="1"/>
</dbReference>
<dbReference type="PROSITE" id="PS50929">
    <property type="entry name" value="ABC_TM1F"/>
    <property type="match status" value="1"/>
</dbReference>
<dbReference type="InterPro" id="IPR036640">
    <property type="entry name" value="ABC1_TM_sf"/>
</dbReference>
<dbReference type="SUPFAM" id="SSF52540">
    <property type="entry name" value="P-loop containing nucleoside triphosphate hydrolases"/>
    <property type="match status" value="1"/>
</dbReference>
<evidence type="ECO:0000313" key="12">
    <source>
        <dbReference type="Proteomes" id="UP001432322"/>
    </source>
</evidence>
<dbReference type="FunFam" id="3.40.50.300:FF:000218">
    <property type="entry name" value="Multidrug ABC transporter ATP-binding protein"/>
    <property type="match status" value="1"/>
</dbReference>
<dbReference type="Pfam" id="PF00005">
    <property type="entry name" value="ABC_tran"/>
    <property type="match status" value="1"/>
</dbReference>
<dbReference type="Pfam" id="PF00664">
    <property type="entry name" value="ABC_membrane"/>
    <property type="match status" value="1"/>
</dbReference>